<gene>
    <name evidence="8" type="ORF">RFM68_27525</name>
</gene>
<dbReference type="InterPro" id="IPR001135">
    <property type="entry name" value="NADH_Q_OxRdtase_suD"/>
</dbReference>
<dbReference type="Pfam" id="PF00329">
    <property type="entry name" value="Complex1_30kDa"/>
    <property type="match status" value="1"/>
</dbReference>
<feature type="domain" description="NADH:ubiquinone oxidoreductase 30kDa subunit" evidence="6">
    <location>
        <begin position="27"/>
        <end position="130"/>
    </location>
</feature>
<dbReference type="GO" id="GO:0050136">
    <property type="term" value="F:NADH dehydrogenase (quinone) (non-electrogenic) activity"/>
    <property type="evidence" value="ECO:0007669"/>
    <property type="project" value="UniProtKB-EC"/>
</dbReference>
<dbReference type="InterPro" id="IPR052197">
    <property type="entry name" value="ComplexI_49kDa-like"/>
</dbReference>
<dbReference type="InterPro" id="IPR001268">
    <property type="entry name" value="NADH_UbQ_OxRdtase_30kDa_su"/>
</dbReference>
<keyword evidence="4" id="KW-0520">NAD</keyword>
<evidence type="ECO:0000256" key="1">
    <source>
        <dbReference type="ARBA" id="ARBA00004202"/>
    </source>
</evidence>
<keyword evidence="5" id="KW-0175">Coiled coil</keyword>
<dbReference type="Pfam" id="PF00346">
    <property type="entry name" value="Complex1_49kDa"/>
    <property type="match status" value="2"/>
</dbReference>
<evidence type="ECO:0000313" key="8">
    <source>
        <dbReference type="EMBL" id="MDX8528231.1"/>
    </source>
</evidence>
<feature type="domain" description="NADH-quinone oxidoreductase subunit D" evidence="7">
    <location>
        <begin position="450"/>
        <end position="514"/>
    </location>
</feature>
<evidence type="ECO:0000256" key="4">
    <source>
        <dbReference type="ARBA" id="ARBA00023027"/>
    </source>
</evidence>
<dbReference type="EMBL" id="JAVIJF010000024">
    <property type="protein sequence ID" value="MDX8528231.1"/>
    <property type="molecule type" value="Genomic_DNA"/>
</dbReference>
<keyword evidence="2" id="KW-0813">Transport</keyword>
<comment type="subcellular location">
    <subcellularLocation>
        <location evidence="1">Cell membrane</location>
        <topology evidence="1">Peripheral membrane protein</topology>
    </subcellularLocation>
</comment>
<dbReference type="SUPFAM" id="SSF56762">
    <property type="entry name" value="HydB/Nqo4-like"/>
    <property type="match status" value="1"/>
</dbReference>
<dbReference type="SUPFAM" id="SSF143243">
    <property type="entry name" value="Nqo5-like"/>
    <property type="match status" value="1"/>
</dbReference>
<dbReference type="Proteomes" id="UP001276840">
    <property type="component" value="Unassembled WGS sequence"/>
</dbReference>
<keyword evidence="3 8" id="KW-0560">Oxidoreductase</keyword>
<sequence>MNQASGGDHVVAMAIAARPSTPIETRVAAKDLATAARRLLDEGGRMQMVYAWWPEPKKLELRYLVGRAGTKNFEFWTCRPARDGVPSLADIWPLIGWYEREITDLFGFVFSGHPEPRRLVLHENAKVAHPPFTPKAKDSPITVEGERRIVPALAGDREDVQLLPFGPVRSDVVESAEFLFFYVGEQILHYHPQLFFKHRGMEKRFEGLAPEAGVVMAERISGVGSLAHALAYCQAVEAAASCVVPKRAAWLRVLLAELERLYNHLHYLGHLADTTTLKVGQAEGKLLEERVKQLNAQLTGSRFLRGILKPGGLRRDLFPKDWLREKLEDVRREAARYAQLLDDTDSFLDRLISTGHLDRKVAFDQGATGPVDRASGVDRDLRRDHSYAAYAELPLTVAVETAGDAYARFKVRVAEIDTSLVMMQRVLLLLPEGPVATECRPLPGSHGLGWSESPRGTLFHAIHIGPDGRVARVKIKSPSFSNWRVFPFTVHDSNMMDYAINEASFGLTIAGCDR</sequence>
<evidence type="ECO:0000313" key="9">
    <source>
        <dbReference type="Proteomes" id="UP001276840"/>
    </source>
</evidence>
<keyword evidence="9" id="KW-1185">Reference proteome</keyword>
<name>A0ABU4ZS38_9HYPH</name>
<comment type="caution">
    <text evidence="8">The sequence shown here is derived from an EMBL/GenBank/DDBJ whole genome shotgun (WGS) entry which is preliminary data.</text>
</comment>
<organism evidence="8 9">
    <name type="scientific">Mesorhizobium montanum</name>
    <dbReference type="NCBI Taxonomy" id="3072323"/>
    <lineage>
        <taxon>Bacteria</taxon>
        <taxon>Pseudomonadati</taxon>
        <taxon>Pseudomonadota</taxon>
        <taxon>Alphaproteobacteria</taxon>
        <taxon>Hyphomicrobiales</taxon>
        <taxon>Phyllobacteriaceae</taxon>
        <taxon>Mesorhizobium</taxon>
    </lineage>
</organism>
<evidence type="ECO:0000259" key="6">
    <source>
        <dbReference type="Pfam" id="PF00329"/>
    </source>
</evidence>
<dbReference type="InterPro" id="IPR037232">
    <property type="entry name" value="NADH_quin_OxRdtase_su_C/D-like"/>
</dbReference>
<dbReference type="PANTHER" id="PTHR43485:SF1">
    <property type="entry name" value="FORMATE HYDROGENLYASE SUBUNIT 5-RELATED"/>
    <property type="match status" value="1"/>
</dbReference>
<protein>
    <submittedName>
        <fullName evidence="8">NADH-quinone oxidoreductase subunit C</fullName>
        <ecNumber evidence="8">1.6.5.9</ecNumber>
    </submittedName>
</protein>
<dbReference type="PANTHER" id="PTHR43485">
    <property type="entry name" value="HYDROGENASE-4 COMPONENT G"/>
    <property type="match status" value="1"/>
</dbReference>
<dbReference type="RefSeq" id="WP_320236165.1">
    <property type="nucleotide sequence ID" value="NZ_JAVIJF010000024.1"/>
</dbReference>
<dbReference type="Gene3D" id="3.30.460.80">
    <property type="entry name" value="NADH:ubiquinone oxidoreductase, 30kDa subunit"/>
    <property type="match status" value="1"/>
</dbReference>
<evidence type="ECO:0000256" key="2">
    <source>
        <dbReference type="ARBA" id="ARBA00022448"/>
    </source>
</evidence>
<dbReference type="Pfam" id="PF00374">
    <property type="entry name" value="NiFeSe_Hases"/>
    <property type="match status" value="1"/>
</dbReference>
<evidence type="ECO:0000256" key="3">
    <source>
        <dbReference type="ARBA" id="ARBA00023002"/>
    </source>
</evidence>
<evidence type="ECO:0000259" key="7">
    <source>
        <dbReference type="Pfam" id="PF00346"/>
    </source>
</evidence>
<evidence type="ECO:0000256" key="5">
    <source>
        <dbReference type="SAM" id="Coils"/>
    </source>
</evidence>
<dbReference type="EC" id="1.6.5.9" evidence="8"/>
<feature type="domain" description="NADH-quinone oxidoreductase subunit D" evidence="7">
    <location>
        <begin position="289"/>
        <end position="438"/>
    </location>
</feature>
<accession>A0ABU4ZS38</accession>
<proteinExistence type="predicted"/>
<dbReference type="InterPro" id="IPR020396">
    <property type="entry name" value="NADH_UbQ_OxRdtase_CS"/>
</dbReference>
<dbReference type="InterPro" id="IPR001501">
    <property type="entry name" value="Ni-dep_hyd_lsu"/>
</dbReference>
<reference evidence="8 9" key="1">
    <citation type="submission" date="2023-08" db="EMBL/GenBank/DDBJ databases">
        <title>Implementing the SeqCode for naming new Mesorhizobium species isolated from Vachellia karroo root nodules.</title>
        <authorList>
            <person name="Van Lill M."/>
        </authorList>
    </citation>
    <scope>NUCLEOTIDE SEQUENCE [LARGE SCALE GENOMIC DNA]</scope>
    <source>
        <strain evidence="8 9">MSK 1335</strain>
    </source>
</reference>
<dbReference type="InterPro" id="IPR029014">
    <property type="entry name" value="NiFe-Hase_large"/>
</dbReference>
<feature type="coiled-coil region" evidence="5">
    <location>
        <begin position="277"/>
        <end position="340"/>
    </location>
</feature>
<dbReference type="Gene3D" id="1.10.645.10">
    <property type="entry name" value="Cytochrome-c3 Hydrogenase, chain B"/>
    <property type="match status" value="1"/>
</dbReference>
<dbReference type="PROSITE" id="PS00542">
    <property type="entry name" value="COMPLEX1_30K"/>
    <property type="match status" value="1"/>
</dbReference>